<dbReference type="InterPro" id="IPR050425">
    <property type="entry name" value="NAD(P)_dehydrat-like"/>
</dbReference>
<name>A0A6V7NJH3_ANACO</name>
<dbReference type="PANTHER" id="PTHR10366">
    <property type="entry name" value="NAD DEPENDENT EPIMERASE/DEHYDRATASE"/>
    <property type="match status" value="1"/>
</dbReference>
<dbReference type="SUPFAM" id="SSF51735">
    <property type="entry name" value="NAD(P)-binding Rossmann-fold domains"/>
    <property type="match status" value="1"/>
</dbReference>
<reference evidence="2" key="1">
    <citation type="submission" date="2020-07" db="EMBL/GenBank/DDBJ databases">
        <authorList>
            <person name="Lin J."/>
        </authorList>
    </citation>
    <scope>NUCLEOTIDE SEQUENCE</scope>
</reference>
<dbReference type="Gene3D" id="3.40.50.720">
    <property type="entry name" value="NAD(P)-binding Rossmann-like Domain"/>
    <property type="match status" value="1"/>
</dbReference>
<gene>
    <name evidence="2" type="ORF">CB5_LOCUS1869</name>
</gene>
<evidence type="ECO:0000256" key="1">
    <source>
        <dbReference type="ARBA" id="ARBA00023002"/>
    </source>
</evidence>
<dbReference type="AlphaFoldDB" id="A0A6V7NJH3"/>
<sequence>MAPACNTKAVCVMDTSAHFGSTLVESSFEEDIRSTPQHTKKYRGSYEGCSGLFYTFEPPQDQPSYDEFMVEVEVRAAHNVLEACARTETMERVVFTSSVTAVVWKGTEESRQLTPATPEEVDERDWSEPNFCRKFKGTKVGKSETTREVFEVFP</sequence>
<proteinExistence type="predicted"/>
<dbReference type="PANTHER" id="PTHR10366:SF749">
    <property type="entry name" value="NAD DEPENDENT EPIMERASE_DEHYDRATASE FAMILY PROTEIN, EXPRESSED"/>
    <property type="match status" value="1"/>
</dbReference>
<evidence type="ECO:0008006" key="3">
    <source>
        <dbReference type="Google" id="ProtNLM"/>
    </source>
</evidence>
<evidence type="ECO:0000313" key="2">
    <source>
        <dbReference type="EMBL" id="CAD1818658.1"/>
    </source>
</evidence>
<protein>
    <recommendedName>
        <fullName evidence="3">3-beta hydroxysteroid dehydrogenase/isomerase domain-containing protein</fullName>
    </recommendedName>
</protein>
<accession>A0A6V7NJH3</accession>
<organism evidence="2">
    <name type="scientific">Ananas comosus var. bracteatus</name>
    <name type="common">red pineapple</name>
    <dbReference type="NCBI Taxonomy" id="296719"/>
    <lineage>
        <taxon>Eukaryota</taxon>
        <taxon>Viridiplantae</taxon>
        <taxon>Streptophyta</taxon>
        <taxon>Embryophyta</taxon>
        <taxon>Tracheophyta</taxon>
        <taxon>Spermatophyta</taxon>
        <taxon>Magnoliopsida</taxon>
        <taxon>Liliopsida</taxon>
        <taxon>Poales</taxon>
        <taxon>Bromeliaceae</taxon>
        <taxon>Bromelioideae</taxon>
        <taxon>Ananas</taxon>
    </lineage>
</organism>
<dbReference type="InterPro" id="IPR036291">
    <property type="entry name" value="NAD(P)-bd_dom_sf"/>
</dbReference>
<keyword evidence="1" id="KW-0560">Oxidoreductase</keyword>
<dbReference type="EMBL" id="LR862139">
    <property type="protein sequence ID" value="CAD1818658.1"/>
    <property type="molecule type" value="Genomic_DNA"/>
</dbReference>
<dbReference type="GO" id="GO:0016616">
    <property type="term" value="F:oxidoreductase activity, acting on the CH-OH group of donors, NAD or NADP as acceptor"/>
    <property type="evidence" value="ECO:0007669"/>
    <property type="project" value="TreeGrafter"/>
</dbReference>